<dbReference type="AlphaFoldDB" id="A0A094X2M0"/>
<reference evidence="1 2" key="1">
    <citation type="submission" date="2014-06" db="EMBL/GenBank/DDBJ databases">
        <title>Draft genome sequence of iron oxidizing acidophile Leptospirillum ferriphilum DSM14647.</title>
        <authorList>
            <person name="Cardenas J.P."/>
            <person name="Lazcano M."/>
            <person name="Ossandon F.J."/>
            <person name="Corbett M."/>
            <person name="Holmes D.S."/>
            <person name="Watkin E."/>
        </authorList>
    </citation>
    <scope>NUCLEOTIDE SEQUENCE [LARGE SCALE GENOMIC DNA]</scope>
    <source>
        <strain evidence="1 2">DSM 14647</strain>
    </source>
</reference>
<protein>
    <submittedName>
        <fullName evidence="1">Uncharacterized protein</fullName>
    </submittedName>
</protein>
<accession>A0A094X2M0</accession>
<gene>
    <name evidence="1" type="ORF">LptCag_1648</name>
</gene>
<dbReference type="EMBL" id="JPGK01000011">
    <property type="protein sequence ID" value="KGA92814.1"/>
    <property type="molecule type" value="Genomic_DNA"/>
</dbReference>
<evidence type="ECO:0000313" key="2">
    <source>
        <dbReference type="Proteomes" id="UP000029452"/>
    </source>
</evidence>
<organism evidence="1 2">
    <name type="scientific">Leptospirillum ferriphilum</name>
    <dbReference type="NCBI Taxonomy" id="178606"/>
    <lineage>
        <taxon>Bacteria</taxon>
        <taxon>Pseudomonadati</taxon>
        <taxon>Nitrospirota</taxon>
        <taxon>Nitrospiria</taxon>
        <taxon>Nitrospirales</taxon>
        <taxon>Nitrospiraceae</taxon>
        <taxon>Leptospirillum</taxon>
    </lineage>
</organism>
<sequence length="64" mass="7042">MEEGGFKKGFSGLPSKQKIPYGSSSEFGKMVGYGRTCVSVPVDGFPERPFCSLNYYDRTHQKAG</sequence>
<proteinExistence type="predicted"/>
<evidence type="ECO:0000313" key="1">
    <source>
        <dbReference type="EMBL" id="KGA92814.1"/>
    </source>
</evidence>
<comment type="caution">
    <text evidence="1">The sequence shown here is derived from an EMBL/GenBank/DDBJ whole genome shotgun (WGS) entry which is preliminary data.</text>
</comment>
<dbReference type="PATRIC" id="fig|178606.4.peg.2405"/>
<name>A0A094X2M0_9BACT</name>
<dbReference type="Proteomes" id="UP000029452">
    <property type="component" value="Unassembled WGS sequence"/>
</dbReference>